<evidence type="ECO:0000256" key="1">
    <source>
        <dbReference type="SAM" id="MobiDB-lite"/>
    </source>
</evidence>
<dbReference type="Gramene" id="OIT08129">
    <property type="protein sequence ID" value="OIT08129"/>
    <property type="gene ID" value="A4A49_62902"/>
</dbReference>
<evidence type="ECO:0000313" key="2">
    <source>
        <dbReference type="EMBL" id="OIT08129.1"/>
    </source>
</evidence>
<proteinExistence type="predicted"/>
<accession>A0A1J6JMJ6</accession>
<feature type="region of interest" description="Disordered" evidence="1">
    <location>
        <begin position="1"/>
        <end position="40"/>
    </location>
</feature>
<evidence type="ECO:0000313" key="3">
    <source>
        <dbReference type="Proteomes" id="UP000187609"/>
    </source>
</evidence>
<dbReference type="Proteomes" id="UP000187609">
    <property type="component" value="Unassembled WGS sequence"/>
</dbReference>
<sequence length="97" mass="10083">IVEGETVDIDEGQEVSSRKVGESSGAQQDVVRSSEGSAVPVPSFDMNIANPTGSVPLVSYDSTLGVNEKEAIEKILLITAEGGLVRGYEGDNETIGS</sequence>
<protein>
    <submittedName>
        <fullName evidence="2">Uncharacterized protein</fullName>
    </submittedName>
</protein>
<name>A0A1J6JMJ6_NICAT</name>
<feature type="non-terminal residue" evidence="2">
    <location>
        <position position="1"/>
    </location>
</feature>
<feature type="compositionally biased region" description="Polar residues" evidence="1">
    <location>
        <begin position="24"/>
        <end position="36"/>
    </location>
</feature>
<organism evidence="2 3">
    <name type="scientific">Nicotiana attenuata</name>
    <name type="common">Coyote tobacco</name>
    <dbReference type="NCBI Taxonomy" id="49451"/>
    <lineage>
        <taxon>Eukaryota</taxon>
        <taxon>Viridiplantae</taxon>
        <taxon>Streptophyta</taxon>
        <taxon>Embryophyta</taxon>
        <taxon>Tracheophyta</taxon>
        <taxon>Spermatophyta</taxon>
        <taxon>Magnoliopsida</taxon>
        <taxon>eudicotyledons</taxon>
        <taxon>Gunneridae</taxon>
        <taxon>Pentapetalae</taxon>
        <taxon>asterids</taxon>
        <taxon>lamiids</taxon>
        <taxon>Solanales</taxon>
        <taxon>Solanaceae</taxon>
        <taxon>Nicotianoideae</taxon>
        <taxon>Nicotianeae</taxon>
        <taxon>Nicotiana</taxon>
    </lineage>
</organism>
<reference evidence="2" key="1">
    <citation type="submission" date="2016-11" db="EMBL/GenBank/DDBJ databases">
        <title>The genome of Nicotiana attenuata.</title>
        <authorList>
            <person name="Xu S."/>
            <person name="Brockmoeller T."/>
            <person name="Gaquerel E."/>
            <person name="Navarro A."/>
            <person name="Kuhl H."/>
            <person name="Gase K."/>
            <person name="Ling Z."/>
            <person name="Zhou W."/>
            <person name="Kreitzer C."/>
            <person name="Stanke M."/>
            <person name="Tang H."/>
            <person name="Lyons E."/>
            <person name="Pandey P."/>
            <person name="Pandey S.P."/>
            <person name="Timmermann B."/>
            <person name="Baldwin I.T."/>
        </authorList>
    </citation>
    <scope>NUCLEOTIDE SEQUENCE [LARGE SCALE GENOMIC DNA]</scope>
    <source>
        <strain evidence="2">UT</strain>
    </source>
</reference>
<dbReference type="EMBL" id="MJEQ01037183">
    <property type="protein sequence ID" value="OIT08129.1"/>
    <property type="molecule type" value="Genomic_DNA"/>
</dbReference>
<keyword evidence="3" id="KW-1185">Reference proteome</keyword>
<feature type="compositionally biased region" description="Acidic residues" evidence="1">
    <location>
        <begin position="1"/>
        <end position="13"/>
    </location>
</feature>
<gene>
    <name evidence="2" type="ORF">A4A49_62902</name>
</gene>
<comment type="caution">
    <text evidence="2">The sequence shown here is derived from an EMBL/GenBank/DDBJ whole genome shotgun (WGS) entry which is preliminary data.</text>
</comment>
<dbReference type="AlphaFoldDB" id="A0A1J6JMJ6"/>